<evidence type="ECO:0000313" key="3">
    <source>
        <dbReference type="EMBL" id="KAL2855147.1"/>
    </source>
</evidence>
<dbReference type="Gene3D" id="3.10.450.50">
    <property type="match status" value="1"/>
</dbReference>
<evidence type="ECO:0000259" key="2">
    <source>
        <dbReference type="Pfam" id="PF13577"/>
    </source>
</evidence>
<organism evidence="3 4">
    <name type="scientific">Aspergillus pseudodeflectus</name>
    <dbReference type="NCBI Taxonomy" id="176178"/>
    <lineage>
        <taxon>Eukaryota</taxon>
        <taxon>Fungi</taxon>
        <taxon>Dikarya</taxon>
        <taxon>Ascomycota</taxon>
        <taxon>Pezizomycotina</taxon>
        <taxon>Eurotiomycetes</taxon>
        <taxon>Eurotiomycetidae</taxon>
        <taxon>Eurotiales</taxon>
        <taxon>Aspergillaceae</taxon>
        <taxon>Aspergillus</taxon>
        <taxon>Aspergillus subgen. Nidulantes</taxon>
    </lineage>
</organism>
<proteinExistence type="predicted"/>
<keyword evidence="4" id="KW-1185">Reference proteome</keyword>
<feature type="domain" description="SnoaL-like" evidence="2">
    <location>
        <begin position="17"/>
        <end position="152"/>
    </location>
</feature>
<protein>
    <submittedName>
        <fullName evidence="3">SnoaL-like domain-containing protein</fullName>
    </submittedName>
</protein>
<comment type="caution">
    <text evidence="3">The sequence shown here is derived from an EMBL/GenBank/DDBJ whole genome shotgun (WGS) entry which is preliminary data.</text>
</comment>
<evidence type="ECO:0000313" key="4">
    <source>
        <dbReference type="Proteomes" id="UP001610444"/>
    </source>
</evidence>
<dbReference type="Pfam" id="PF13577">
    <property type="entry name" value="SnoaL_4"/>
    <property type="match status" value="1"/>
</dbReference>
<dbReference type="GeneID" id="98154532"/>
<dbReference type="SUPFAM" id="SSF54427">
    <property type="entry name" value="NTF2-like"/>
    <property type="match status" value="1"/>
</dbReference>
<accession>A0ABR4KV89</accession>
<dbReference type="InterPro" id="IPR032710">
    <property type="entry name" value="NTF2-like_dom_sf"/>
</dbReference>
<sequence length="238" mass="27329">MGSTDAVNVELLLQRLERLEGIHEIEKIMAHRAYLHSAGRHDREFDELWSKREDIVFEAEDWGAWTTRDSVYKAYVIGNPFPPSTPGLMIEHSVTTPVVEIAEDGETAKGVFISPGHETFPIDGVCHPNWSWGRYAVDFIKEEGKWKIWHLHVLTTFRTPFDQSWVTTALKKPAFLPEDGEVIEGVARPDRGVSFNQPYHPEKNPKYQPVPPEPFKTWTDTWSATDFYEHPAERTASK</sequence>
<gene>
    <name evidence="3" type="ORF">BJX68DRAFT_231654</name>
</gene>
<evidence type="ECO:0000256" key="1">
    <source>
        <dbReference type="SAM" id="MobiDB-lite"/>
    </source>
</evidence>
<reference evidence="3 4" key="1">
    <citation type="submission" date="2024-07" db="EMBL/GenBank/DDBJ databases">
        <title>Section-level genome sequencing and comparative genomics of Aspergillus sections Usti and Cavernicolus.</title>
        <authorList>
            <consortium name="Lawrence Berkeley National Laboratory"/>
            <person name="Nybo J.L."/>
            <person name="Vesth T.C."/>
            <person name="Theobald S."/>
            <person name="Frisvad J.C."/>
            <person name="Larsen T.O."/>
            <person name="Kjaerboelling I."/>
            <person name="Rothschild-Mancinelli K."/>
            <person name="Lyhne E.K."/>
            <person name="Kogle M.E."/>
            <person name="Barry K."/>
            <person name="Clum A."/>
            <person name="Na H."/>
            <person name="Ledsgaard L."/>
            <person name="Lin J."/>
            <person name="Lipzen A."/>
            <person name="Kuo A."/>
            <person name="Riley R."/>
            <person name="Mondo S."/>
            <person name="LaButti K."/>
            <person name="Haridas S."/>
            <person name="Pangalinan J."/>
            <person name="Salamov A.A."/>
            <person name="Simmons B.A."/>
            <person name="Magnuson J.K."/>
            <person name="Chen J."/>
            <person name="Drula E."/>
            <person name="Henrissat B."/>
            <person name="Wiebenga A."/>
            <person name="Lubbers R.J."/>
            <person name="Gomes A.C."/>
            <person name="Macurrencykelacurrency M.R."/>
            <person name="Stajich J."/>
            <person name="Grigoriev I.V."/>
            <person name="Mortensen U.H."/>
            <person name="De vries R.P."/>
            <person name="Baker S.E."/>
            <person name="Andersen M.R."/>
        </authorList>
    </citation>
    <scope>NUCLEOTIDE SEQUENCE [LARGE SCALE GENOMIC DNA]</scope>
    <source>
        <strain evidence="3 4">CBS 756.74</strain>
    </source>
</reference>
<dbReference type="RefSeq" id="XP_070901803.1">
    <property type="nucleotide sequence ID" value="XM_071039368.1"/>
</dbReference>
<dbReference type="InterPro" id="IPR037401">
    <property type="entry name" value="SnoaL-like"/>
</dbReference>
<name>A0ABR4KV89_9EURO</name>
<dbReference type="Proteomes" id="UP001610444">
    <property type="component" value="Unassembled WGS sequence"/>
</dbReference>
<feature type="region of interest" description="Disordered" evidence="1">
    <location>
        <begin position="193"/>
        <end position="212"/>
    </location>
</feature>
<dbReference type="EMBL" id="JBFXLR010000010">
    <property type="protein sequence ID" value="KAL2855147.1"/>
    <property type="molecule type" value="Genomic_DNA"/>
</dbReference>